<dbReference type="EMBL" id="MU551695">
    <property type="protein sequence ID" value="KAI5618373.1"/>
    <property type="molecule type" value="Genomic_DNA"/>
</dbReference>
<name>A0AAD5FJR9_SILAS</name>
<sequence>MVKLEVDKLNKEEVRAANKRMKSGKSVGPDDIPARQSRPLKNLRAEKLHVLSAEFIRRFTDFESQKCRFEMLSNPIVVDMKRASTNLQMELIELQCSDTLKLKYDSVCAAHFPCFLPDTPLQLHAQAAQILSVFTSTYLCEQLFSLMKMNKSPLRSLTDEHLHSILRISSAQSLNPDMMHLHLKEMQVSDFNQSE</sequence>
<accession>A0AAD5FJR9</accession>
<dbReference type="PANTHER" id="PTHR45913:SF11">
    <property type="entry name" value="EPM2A-INTERACTING PROTEIN 1"/>
    <property type="match status" value="1"/>
</dbReference>
<keyword evidence="3" id="KW-1185">Reference proteome</keyword>
<feature type="region of interest" description="Disordered" evidence="1">
    <location>
        <begin position="16"/>
        <end position="36"/>
    </location>
</feature>
<evidence type="ECO:0000313" key="3">
    <source>
        <dbReference type="Proteomes" id="UP001205998"/>
    </source>
</evidence>
<evidence type="ECO:0000313" key="2">
    <source>
        <dbReference type="EMBL" id="KAI5618373.1"/>
    </source>
</evidence>
<comment type="caution">
    <text evidence="2">The sequence shown here is derived from an EMBL/GenBank/DDBJ whole genome shotgun (WGS) entry which is preliminary data.</text>
</comment>
<proteinExistence type="predicted"/>
<dbReference type="PANTHER" id="PTHR45913">
    <property type="entry name" value="EPM2A-INTERACTING PROTEIN 1"/>
    <property type="match status" value="1"/>
</dbReference>
<evidence type="ECO:0000256" key="1">
    <source>
        <dbReference type="SAM" id="MobiDB-lite"/>
    </source>
</evidence>
<protein>
    <submittedName>
        <fullName evidence="2">General transcription factor II-I repeat domain-containing protein 2-like</fullName>
    </submittedName>
</protein>
<reference evidence="2" key="1">
    <citation type="submission" date="2018-07" db="EMBL/GenBank/DDBJ databases">
        <title>Comparative genomics of catfishes provides insights into carnivory and benthic adaptation.</title>
        <authorList>
            <person name="Zhang Y."/>
            <person name="Wang D."/>
            <person name="Peng Z."/>
            <person name="Zheng S."/>
            <person name="Shao F."/>
            <person name="Tao W."/>
        </authorList>
    </citation>
    <scope>NUCLEOTIDE SEQUENCE</scope>
    <source>
        <strain evidence="2">Chongqing</strain>
    </source>
</reference>
<dbReference type="Proteomes" id="UP001205998">
    <property type="component" value="Unassembled WGS sequence"/>
</dbReference>
<gene>
    <name evidence="2" type="ORF">C0J50_21961</name>
</gene>
<dbReference type="AlphaFoldDB" id="A0AAD5FJR9"/>
<organism evidence="2 3">
    <name type="scientific">Silurus asotus</name>
    <name type="common">Amur catfish</name>
    <name type="synonym">Parasilurus asotus</name>
    <dbReference type="NCBI Taxonomy" id="30991"/>
    <lineage>
        <taxon>Eukaryota</taxon>
        <taxon>Metazoa</taxon>
        <taxon>Chordata</taxon>
        <taxon>Craniata</taxon>
        <taxon>Vertebrata</taxon>
        <taxon>Euteleostomi</taxon>
        <taxon>Actinopterygii</taxon>
        <taxon>Neopterygii</taxon>
        <taxon>Teleostei</taxon>
        <taxon>Ostariophysi</taxon>
        <taxon>Siluriformes</taxon>
        <taxon>Siluridae</taxon>
        <taxon>Silurus</taxon>
    </lineage>
</organism>